<name>A0A1H3NZE4_9ACTN</name>
<dbReference type="Gene3D" id="3.40.190.10">
    <property type="entry name" value="Periplasmic binding protein-like II"/>
    <property type="match status" value="1"/>
</dbReference>
<organism evidence="2 3">
    <name type="scientific">Micromonospora pattaloongensis</name>
    <dbReference type="NCBI Taxonomy" id="405436"/>
    <lineage>
        <taxon>Bacteria</taxon>
        <taxon>Bacillati</taxon>
        <taxon>Actinomycetota</taxon>
        <taxon>Actinomycetes</taxon>
        <taxon>Micromonosporales</taxon>
        <taxon>Micromonosporaceae</taxon>
        <taxon>Micromonospora</taxon>
    </lineage>
</organism>
<dbReference type="STRING" id="405436.SAMN05444365_104240"/>
<dbReference type="RefSeq" id="WP_245736625.1">
    <property type="nucleotide sequence ID" value="NZ_FNPH01000004.1"/>
</dbReference>
<evidence type="ECO:0000259" key="1">
    <source>
        <dbReference type="Pfam" id="PF04069"/>
    </source>
</evidence>
<dbReference type="AlphaFoldDB" id="A0A1H3NZE4"/>
<evidence type="ECO:0000313" key="2">
    <source>
        <dbReference type="EMBL" id="SDY94083.1"/>
    </source>
</evidence>
<dbReference type="CDD" id="cd13611">
    <property type="entry name" value="PBP2_YehZ"/>
    <property type="match status" value="1"/>
</dbReference>
<dbReference type="EMBL" id="FNPH01000004">
    <property type="protein sequence ID" value="SDY94083.1"/>
    <property type="molecule type" value="Genomic_DNA"/>
</dbReference>
<reference evidence="3" key="1">
    <citation type="submission" date="2016-10" db="EMBL/GenBank/DDBJ databases">
        <authorList>
            <person name="Varghese N."/>
            <person name="Submissions S."/>
        </authorList>
    </citation>
    <scope>NUCLEOTIDE SEQUENCE [LARGE SCALE GENOMIC DNA]</scope>
    <source>
        <strain evidence="3">DSM 45245</strain>
    </source>
</reference>
<dbReference type="PROSITE" id="PS51257">
    <property type="entry name" value="PROKAR_LIPOPROTEIN"/>
    <property type="match status" value="1"/>
</dbReference>
<accession>A0A1H3NZE4</accession>
<evidence type="ECO:0000313" key="3">
    <source>
        <dbReference type="Proteomes" id="UP000242415"/>
    </source>
</evidence>
<dbReference type="Proteomes" id="UP000242415">
    <property type="component" value="Unassembled WGS sequence"/>
</dbReference>
<proteinExistence type="predicted"/>
<keyword evidence="3" id="KW-1185">Reference proteome</keyword>
<protein>
    <submittedName>
        <fullName evidence="2">Osmoprotectant transport system substrate-binding protein</fullName>
    </submittedName>
</protein>
<feature type="domain" description="ABC-type glycine betaine transport system substrate-binding" evidence="1">
    <location>
        <begin position="54"/>
        <end position="324"/>
    </location>
</feature>
<dbReference type="GO" id="GO:0022857">
    <property type="term" value="F:transmembrane transporter activity"/>
    <property type="evidence" value="ECO:0007669"/>
    <property type="project" value="InterPro"/>
</dbReference>
<dbReference type="Pfam" id="PF04069">
    <property type="entry name" value="OpuAC"/>
    <property type="match status" value="1"/>
</dbReference>
<dbReference type="SUPFAM" id="SSF53850">
    <property type="entry name" value="Periplasmic binding protein-like II"/>
    <property type="match status" value="1"/>
</dbReference>
<dbReference type="InterPro" id="IPR007210">
    <property type="entry name" value="ABC_Gly_betaine_transp_sub-bd"/>
</dbReference>
<gene>
    <name evidence="2" type="ORF">SAMN05444365_104240</name>
</gene>
<dbReference type="Gene3D" id="3.40.190.120">
    <property type="entry name" value="Osmoprotection protein (prox), domain 2"/>
    <property type="match status" value="1"/>
</dbReference>
<sequence>MPTRNPLTRVLTGVAVAAVALTSGCYSVTTENSIVEVSVGAGSIKEDAALAGRTIAVGSKDFTESIVLGHITMIALRAAGAEVTDRTNIKGSVNSRNALLTGDIDVSWEYSGTGWINYLGHTDPIPDPRRQYEAVAREDREKNRVVWGAPAPANNTYAIAVREDRAREWKLETLSDLATFAAKNPSRATFCVESEFAGRNDGWPGMSRAYGMSVPAGNVKTVDTGVVYTETAKGAACNFGEVFTTDGRISNLKLRTLTDDRRFFPIYNPALTVNGDTAAKYPSLTTLLDPITAKLDDATLRRLNEQVDVEGHPVAQVTFDWMKEQGFVAER</sequence>
<dbReference type="GO" id="GO:0043190">
    <property type="term" value="C:ATP-binding cassette (ABC) transporter complex"/>
    <property type="evidence" value="ECO:0007669"/>
    <property type="project" value="InterPro"/>
</dbReference>